<feature type="compositionally biased region" description="Low complexity" evidence="1">
    <location>
        <begin position="16"/>
        <end position="27"/>
    </location>
</feature>
<comment type="caution">
    <text evidence="2">The sequence shown here is derived from an EMBL/GenBank/DDBJ whole genome shotgun (WGS) entry which is preliminary data.</text>
</comment>
<dbReference type="Proteomes" id="UP001165090">
    <property type="component" value="Unassembled WGS sequence"/>
</dbReference>
<keyword evidence="3" id="KW-1185">Reference proteome</keyword>
<evidence type="ECO:0000256" key="1">
    <source>
        <dbReference type="SAM" id="MobiDB-lite"/>
    </source>
</evidence>
<feature type="region of interest" description="Disordered" evidence="1">
    <location>
        <begin position="59"/>
        <end position="146"/>
    </location>
</feature>
<feature type="non-terminal residue" evidence="2">
    <location>
        <position position="1"/>
    </location>
</feature>
<gene>
    <name evidence="2" type="ORF">VaNZ11_013752</name>
</gene>
<reference evidence="2 3" key="1">
    <citation type="journal article" date="2023" name="IScience">
        <title>Expanded male sex-determining region conserved during the evolution of homothallism in the green alga Volvox.</title>
        <authorList>
            <person name="Yamamoto K."/>
            <person name="Matsuzaki R."/>
            <person name="Mahakham W."/>
            <person name="Heman W."/>
            <person name="Sekimoto H."/>
            <person name="Kawachi M."/>
            <person name="Minakuchi Y."/>
            <person name="Toyoda A."/>
            <person name="Nozaki H."/>
        </authorList>
    </citation>
    <scope>NUCLEOTIDE SEQUENCE [LARGE SCALE GENOMIC DNA]</scope>
    <source>
        <strain evidence="2 3">NIES-4468</strain>
    </source>
</reference>
<protein>
    <submittedName>
        <fullName evidence="2">Uncharacterized protein</fullName>
    </submittedName>
</protein>
<evidence type="ECO:0000313" key="2">
    <source>
        <dbReference type="EMBL" id="GLI69183.1"/>
    </source>
</evidence>
<proteinExistence type="predicted"/>
<evidence type="ECO:0000313" key="3">
    <source>
        <dbReference type="Proteomes" id="UP001165090"/>
    </source>
</evidence>
<dbReference type="EMBL" id="BSDZ01000080">
    <property type="protein sequence ID" value="GLI69183.1"/>
    <property type="molecule type" value="Genomic_DNA"/>
</dbReference>
<name>A0ABQ5SGX4_9CHLO</name>
<accession>A0ABQ5SGX4</accession>
<organism evidence="2 3">
    <name type="scientific">Volvox africanus</name>
    <dbReference type="NCBI Taxonomy" id="51714"/>
    <lineage>
        <taxon>Eukaryota</taxon>
        <taxon>Viridiplantae</taxon>
        <taxon>Chlorophyta</taxon>
        <taxon>core chlorophytes</taxon>
        <taxon>Chlorophyceae</taxon>
        <taxon>CS clade</taxon>
        <taxon>Chlamydomonadales</taxon>
        <taxon>Volvocaceae</taxon>
        <taxon>Volvox</taxon>
    </lineage>
</organism>
<sequence length="146" mass="15078">AGSGCRCPRRRRRGQPLRAGSGSAGRWRAQRRRQQVGRASALLPIELRCQRGGGLEGIQLTPPTGLLPLDEGSGFTGDGSRVPGGSAGRGMEAAQPAKRRAAGRGAHPVPAITLGEGAEPPEPRPSSSGDRVVPDPHPDPAGVDVF</sequence>
<feature type="region of interest" description="Disordered" evidence="1">
    <location>
        <begin position="1"/>
        <end position="37"/>
    </location>
</feature>